<sequence>MSVCLLSIHYLSSNLPFLHSAPAEASVSPFLVVGMNDARTRSTQHRQKKKTSSSRSHGWMYLVLADEAAIVGTREPPPP</sequence>
<evidence type="ECO:0000313" key="1">
    <source>
        <dbReference type="EMBL" id="JAD62175.1"/>
    </source>
</evidence>
<name>A0A0A9BLT9_ARUDO</name>
<organism evidence="1">
    <name type="scientific">Arundo donax</name>
    <name type="common">Giant reed</name>
    <name type="synonym">Donax arundinaceus</name>
    <dbReference type="NCBI Taxonomy" id="35708"/>
    <lineage>
        <taxon>Eukaryota</taxon>
        <taxon>Viridiplantae</taxon>
        <taxon>Streptophyta</taxon>
        <taxon>Embryophyta</taxon>
        <taxon>Tracheophyta</taxon>
        <taxon>Spermatophyta</taxon>
        <taxon>Magnoliopsida</taxon>
        <taxon>Liliopsida</taxon>
        <taxon>Poales</taxon>
        <taxon>Poaceae</taxon>
        <taxon>PACMAD clade</taxon>
        <taxon>Arundinoideae</taxon>
        <taxon>Arundineae</taxon>
        <taxon>Arundo</taxon>
    </lineage>
</organism>
<reference evidence="1" key="2">
    <citation type="journal article" date="2015" name="Data Brief">
        <title>Shoot transcriptome of the giant reed, Arundo donax.</title>
        <authorList>
            <person name="Barrero R.A."/>
            <person name="Guerrero F.D."/>
            <person name="Moolhuijzen P."/>
            <person name="Goolsby J.A."/>
            <person name="Tidwell J."/>
            <person name="Bellgard S.E."/>
            <person name="Bellgard M.I."/>
        </authorList>
    </citation>
    <scope>NUCLEOTIDE SEQUENCE</scope>
    <source>
        <tissue evidence="1">Shoot tissue taken approximately 20 cm above the soil surface</tissue>
    </source>
</reference>
<proteinExistence type="predicted"/>
<protein>
    <submittedName>
        <fullName evidence="1">Uncharacterized protein</fullName>
    </submittedName>
</protein>
<dbReference type="EMBL" id="GBRH01235720">
    <property type="protein sequence ID" value="JAD62175.1"/>
    <property type="molecule type" value="Transcribed_RNA"/>
</dbReference>
<accession>A0A0A9BLT9</accession>
<dbReference type="AlphaFoldDB" id="A0A0A9BLT9"/>
<reference evidence="1" key="1">
    <citation type="submission" date="2014-09" db="EMBL/GenBank/DDBJ databases">
        <authorList>
            <person name="Magalhaes I.L.F."/>
            <person name="Oliveira U."/>
            <person name="Santos F.R."/>
            <person name="Vidigal T.H.D.A."/>
            <person name="Brescovit A.D."/>
            <person name="Santos A.J."/>
        </authorList>
    </citation>
    <scope>NUCLEOTIDE SEQUENCE</scope>
    <source>
        <tissue evidence="1">Shoot tissue taken approximately 20 cm above the soil surface</tissue>
    </source>
</reference>